<feature type="chain" id="PRO_5028454498" evidence="4">
    <location>
        <begin position="24"/>
        <end position="479"/>
    </location>
</feature>
<sequence length="479" mass="52995">MRRLTRRRLLQWIAVSAATGLLAACGGEETTPTQPSGAGAQATPTTAPSTPTTQASPAAAASPTVIASPTPSGPKELRILQWSHFVPDSDKWFDEFAQRWGQENNVTVVSDHINYADIPARAAAEVSAQSGHDLFAFGFPPAQYEPEVVPLNDLIEEFKREYGDPYPILERSCYNPKTDTWFAFMDFWAADPVNYRIDLFQQVGGNPDTWQGILEAGRQLKQMGNPIGIGFSPEIDTGMAMRAIMWGFGTSIQDENGEIVINKPETIEALNFARQLFQEAETEEVLAWDASSNNRFLASGRGSLILNAISALRTIEGTYPDLAPNVGLAKTAAGPVDRRGCAHWYNCFVIWKFSPNVDLAKQFLKDLVANHRDKFVASKFYDIPSFPKAAPDWQDLVQNDPNAKPTDKYAVLATAPEWTVNVGWPGYMNAAEAEIFDLWIINDMFTKVATGQAEPQAALDEAEQKINDVFKKWRDRGLI</sequence>
<comment type="subcellular location">
    <subcellularLocation>
        <location evidence="1">Periplasm</location>
    </subcellularLocation>
</comment>
<proteinExistence type="inferred from homology"/>
<protein>
    <submittedName>
        <fullName evidence="5">Extracellular solute-binding protein</fullName>
    </submittedName>
</protein>
<dbReference type="AlphaFoldDB" id="A0A7C3A950"/>
<feature type="region of interest" description="Disordered" evidence="3">
    <location>
        <begin position="26"/>
        <end position="70"/>
    </location>
</feature>
<reference evidence="5" key="1">
    <citation type="journal article" date="2020" name="mSystems">
        <title>Genome- and Community-Level Interaction Insights into Carbon Utilization and Element Cycling Functions of Hydrothermarchaeota in Hydrothermal Sediment.</title>
        <authorList>
            <person name="Zhou Z."/>
            <person name="Liu Y."/>
            <person name="Xu W."/>
            <person name="Pan J."/>
            <person name="Luo Z.H."/>
            <person name="Li M."/>
        </authorList>
    </citation>
    <scope>NUCLEOTIDE SEQUENCE [LARGE SCALE GENOMIC DNA]</scope>
    <source>
        <strain evidence="5">SpSt-192</strain>
    </source>
</reference>
<dbReference type="SUPFAM" id="SSF53850">
    <property type="entry name" value="Periplasmic binding protein-like II"/>
    <property type="match status" value="1"/>
</dbReference>
<dbReference type="Gene3D" id="3.40.190.10">
    <property type="entry name" value="Periplasmic binding protein-like II"/>
    <property type="match status" value="1"/>
</dbReference>
<keyword evidence="4" id="KW-0732">Signal</keyword>
<dbReference type="InterPro" id="IPR006059">
    <property type="entry name" value="SBP"/>
</dbReference>
<gene>
    <name evidence="5" type="ORF">ENP13_05790</name>
</gene>
<dbReference type="InterPro" id="IPR006311">
    <property type="entry name" value="TAT_signal"/>
</dbReference>
<dbReference type="GO" id="GO:0042597">
    <property type="term" value="C:periplasmic space"/>
    <property type="evidence" value="ECO:0007669"/>
    <property type="project" value="UniProtKB-SubCell"/>
</dbReference>
<evidence type="ECO:0000256" key="3">
    <source>
        <dbReference type="SAM" id="MobiDB-lite"/>
    </source>
</evidence>
<evidence type="ECO:0000313" key="5">
    <source>
        <dbReference type="EMBL" id="HEX70738.1"/>
    </source>
</evidence>
<evidence type="ECO:0000256" key="1">
    <source>
        <dbReference type="ARBA" id="ARBA00004418"/>
    </source>
</evidence>
<dbReference type="PROSITE" id="PS51257">
    <property type="entry name" value="PROKAR_LIPOPROTEIN"/>
    <property type="match status" value="1"/>
</dbReference>
<dbReference type="PROSITE" id="PS51318">
    <property type="entry name" value="TAT"/>
    <property type="match status" value="1"/>
</dbReference>
<dbReference type="PANTHER" id="PTHR43649">
    <property type="entry name" value="ARABINOSE-BINDING PROTEIN-RELATED"/>
    <property type="match status" value="1"/>
</dbReference>
<dbReference type="PANTHER" id="PTHR43649:SF12">
    <property type="entry name" value="DIACETYLCHITOBIOSE BINDING PROTEIN DASA"/>
    <property type="match status" value="1"/>
</dbReference>
<feature type="compositionally biased region" description="Low complexity" evidence="3">
    <location>
        <begin position="35"/>
        <end position="70"/>
    </location>
</feature>
<accession>A0A7C3A950</accession>
<comment type="caution">
    <text evidence="5">The sequence shown here is derived from an EMBL/GenBank/DDBJ whole genome shotgun (WGS) entry which is preliminary data.</text>
</comment>
<dbReference type="InterPro" id="IPR050490">
    <property type="entry name" value="Bact_solute-bd_prot1"/>
</dbReference>
<evidence type="ECO:0000256" key="4">
    <source>
        <dbReference type="SAM" id="SignalP"/>
    </source>
</evidence>
<evidence type="ECO:0000256" key="2">
    <source>
        <dbReference type="ARBA" id="ARBA00008520"/>
    </source>
</evidence>
<organism evidence="5">
    <name type="scientific">Thermorudis sp</name>
    <dbReference type="NCBI Taxonomy" id="1969470"/>
    <lineage>
        <taxon>Bacteria</taxon>
        <taxon>Pseudomonadati</taxon>
        <taxon>Thermomicrobiota</taxon>
        <taxon>Thermomicrobia</taxon>
        <taxon>Thermomicrobia incertae sedis</taxon>
        <taxon>Thermorudis</taxon>
    </lineage>
</organism>
<name>A0A7C3A950_9BACT</name>
<dbReference type="EMBL" id="DSID01000435">
    <property type="protein sequence ID" value="HEX70738.1"/>
    <property type="molecule type" value="Genomic_DNA"/>
</dbReference>
<comment type="similarity">
    <text evidence="2">Belongs to the bacterial solute-binding protein 1 family.</text>
</comment>
<feature type="signal peptide" evidence="4">
    <location>
        <begin position="1"/>
        <end position="23"/>
    </location>
</feature>
<dbReference type="Pfam" id="PF01547">
    <property type="entry name" value="SBP_bac_1"/>
    <property type="match status" value="1"/>
</dbReference>